<gene>
    <name evidence="1" type="ORF">BW897_24455</name>
</gene>
<accession>A0A1S9TJJ2</accession>
<comment type="caution">
    <text evidence="1">The sequence shown here is derived from an EMBL/GenBank/DDBJ whole genome shotgun (WGS) entry which is preliminary data.</text>
</comment>
<dbReference type="RefSeq" id="WP_078205313.1">
    <property type="nucleotide sequence ID" value="NZ_MUAJ01000032.1"/>
</dbReference>
<protein>
    <submittedName>
        <fullName evidence="1">Uncharacterized protein</fullName>
    </submittedName>
</protein>
<sequence>MNQYQMLYSTPYLYSSEMLRQMYKGTKKEDNMYAIREHMLRHDVYLDRQYRGYYYLSQQIEEDLYGDEQAVSWNELLDEYQLFKDGKGSLSIKPKGWG</sequence>
<evidence type="ECO:0000313" key="1">
    <source>
        <dbReference type="EMBL" id="OOR10092.1"/>
    </source>
</evidence>
<reference evidence="1 2" key="1">
    <citation type="submission" date="2017-01" db="EMBL/GenBank/DDBJ databases">
        <title>Bacillus cereus isolates.</title>
        <authorList>
            <person name="Beno S.M."/>
        </authorList>
    </citation>
    <scope>NUCLEOTIDE SEQUENCE [LARGE SCALE GENOMIC DNA]</scope>
    <source>
        <strain evidence="1 2">FSL H8-0485</strain>
    </source>
</reference>
<name>A0A1S9TJJ2_BACCE</name>
<dbReference type="EMBL" id="MUAJ01000032">
    <property type="protein sequence ID" value="OOR10092.1"/>
    <property type="molecule type" value="Genomic_DNA"/>
</dbReference>
<evidence type="ECO:0000313" key="2">
    <source>
        <dbReference type="Proteomes" id="UP000190906"/>
    </source>
</evidence>
<proteinExistence type="predicted"/>
<dbReference type="AlphaFoldDB" id="A0A1S9TJJ2"/>
<organism evidence="1 2">
    <name type="scientific">Bacillus cereus</name>
    <dbReference type="NCBI Taxonomy" id="1396"/>
    <lineage>
        <taxon>Bacteria</taxon>
        <taxon>Bacillati</taxon>
        <taxon>Bacillota</taxon>
        <taxon>Bacilli</taxon>
        <taxon>Bacillales</taxon>
        <taxon>Bacillaceae</taxon>
        <taxon>Bacillus</taxon>
        <taxon>Bacillus cereus group</taxon>
    </lineage>
</organism>
<dbReference type="Proteomes" id="UP000190906">
    <property type="component" value="Unassembled WGS sequence"/>
</dbReference>